<sequence length="205" mass="22268">MPIEVDQEQRLAQIAEATSQVARERGVRAVTIRAVAQQLGGSTAMITNYLPSRAALMANALRHAEREWSVETEELLSGLTGLDRLLALSQWMCTTERDDDVMRRLVTEIVSESEASDAGVLVRKLAREHRDTLGELTAQAGMADPEAAADVLHLIFRGYWLSTLEDPESWPAERGAAAARIAAALFAAQPPTGQPPAEQPRTGQA</sequence>
<dbReference type="RefSeq" id="WP_063773260.1">
    <property type="nucleotide sequence ID" value="NZ_BBPN01000014.1"/>
</dbReference>
<dbReference type="GO" id="GO:0003677">
    <property type="term" value="F:DNA binding"/>
    <property type="evidence" value="ECO:0007669"/>
    <property type="project" value="UniProtKB-UniRule"/>
</dbReference>
<keyword evidence="1 2" id="KW-0238">DNA-binding</keyword>
<organism evidence="5 6">
    <name type="scientific">Streptacidiphilus jiangxiensis</name>
    <dbReference type="NCBI Taxonomy" id="235985"/>
    <lineage>
        <taxon>Bacteria</taxon>
        <taxon>Bacillati</taxon>
        <taxon>Actinomycetota</taxon>
        <taxon>Actinomycetes</taxon>
        <taxon>Kitasatosporales</taxon>
        <taxon>Streptomycetaceae</taxon>
        <taxon>Streptacidiphilus</taxon>
    </lineage>
</organism>
<evidence type="ECO:0000256" key="1">
    <source>
        <dbReference type="ARBA" id="ARBA00023125"/>
    </source>
</evidence>
<evidence type="ECO:0000256" key="2">
    <source>
        <dbReference type="PROSITE-ProRule" id="PRU00335"/>
    </source>
</evidence>
<dbReference type="SUPFAM" id="SSF46689">
    <property type="entry name" value="Homeodomain-like"/>
    <property type="match status" value="1"/>
</dbReference>
<evidence type="ECO:0000256" key="3">
    <source>
        <dbReference type="SAM" id="MobiDB-lite"/>
    </source>
</evidence>
<dbReference type="EMBL" id="FOAZ01000002">
    <property type="protein sequence ID" value="SEK48805.1"/>
    <property type="molecule type" value="Genomic_DNA"/>
</dbReference>
<evidence type="ECO:0000313" key="6">
    <source>
        <dbReference type="Proteomes" id="UP000183015"/>
    </source>
</evidence>
<name>A0A1H7HKS5_STRJI</name>
<dbReference type="eggNOG" id="ENOG5032XRB">
    <property type="taxonomic scope" value="Bacteria"/>
</dbReference>
<dbReference type="OrthoDB" id="9816296at2"/>
<dbReference type="Proteomes" id="UP000183015">
    <property type="component" value="Unassembled WGS sequence"/>
</dbReference>
<reference evidence="6" key="1">
    <citation type="submission" date="2016-10" db="EMBL/GenBank/DDBJ databases">
        <authorList>
            <person name="Varghese N."/>
        </authorList>
    </citation>
    <scope>NUCLEOTIDE SEQUENCE [LARGE SCALE GENOMIC DNA]</scope>
    <source>
        <strain evidence="6">DSM 45096 / BCRC 16803 / CGMCC 4.1857 / CIP 109030 / JCM 12277 / KCTC 19219 / NBRC 100920 / 33214</strain>
    </source>
</reference>
<proteinExistence type="predicted"/>
<accession>A0A1H7HKS5</accession>
<feature type="domain" description="HTH tetR-type" evidence="4">
    <location>
        <begin position="8"/>
        <end position="68"/>
    </location>
</feature>
<dbReference type="STRING" id="235985.SAMN05414137_102184"/>
<evidence type="ECO:0000259" key="4">
    <source>
        <dbReference type="PROSITE" id="PS50977"/>
    </source>
</evidence>
<feature type="DNA-binding region" description="H-T-H motif" evidence="2">
    <location>
        <begin position="31"/>
        <end position="50"/>
    </location>
</feature>
<gene>
    <name evidence="5" type="ORF">SAMN05414137_102184</name>
</gene>
<dbReference type="AlphaFoldDB" id="A0A1H7HKS5"/>
<dbReference type="InterPro" id="IPR001647">
    <property type="entry name" value="HTH_TetR"/>
</dbReference>
<dbReference type="PROSITE" id="PS50977">
    <property type="entry name" value="HTH_TETR_2"/>
    <property type="match status" value="1"/>
</dbReference>
<keyword evidence="6" id="KW-1185">Reference proteome</keyword>
<dbReference type="InterPro" id="IPR009057">
    <property type="entry name" value="Homeodomain-like_sf"/>
</dbReference>
<dbReference type="Gene3D" id="1.10.357.10">
    <property type="entry name" value="Tetracycline Repressor, domain 2"/>
    <property type="match status" value="1"/>
</dbReference>
<evidence type="ECO:0000313" key="5">
    <source>
        <dbReference type="EMBL" id="SEK48805.1"/>
    </source>
</evidence>
<protein>
    <submittedName>
        <fullName evidence="5">DNA-binding transcriptional regulator, AcrR family</fullName>
    </submittedName>
</protein>
<feature type="region of interest" description="Disordered" evidence="3">
    <location>
        <begin position="186"/>
        <end position="205"/>
    </location>
</feature>